<dbReference type="Pfam" id="PF13432">
    <property type="entry name" value="TPR_16"/>
    <property type="match status" value="2"/>
</dbReference>
<organism evidence="2 3">
    <name type="scientific">Luteimonas vadosa</name>
    <dbReference type="NCBI Taxonomy" id="1165507"/>
    <lineage>
        <taxon>Bacteria</taxon>
        <taxon>Pseudomonadati</taxon>
        <taxon>Pseudomonadota</taxon>
        <taxon>Gammaproteobacteria</taxon>
        <taxon>Lysobacterales</taxon>
        <taxon>Lysobacteraceae</taxon>
        <taxon>Luteimonas</taxon>
    </lineage>
</organism>
<gene>
    <name evidence="2" type="ORF">GCM10023332_06450</name>
</gene>
<reference evidence="3" key="1">
    <citation type="journal article" date="2019" name="Int. J. Syst. Evol. Microbiol.">
        <title>The Global Catalogue of Microorganisms (GCM) 10K type strain sequencing project: providing services to taxonomists for standard genome sequencing and annotation.</title>
        <authorList>
            <consortium name="The Broad Institute Genomics Platform"/>
            <consortium name="The Broad Institute Genome Sequencing Center for Infectious Disease"/>
            <person name="Wu L."/>
            <person name="Ma J."/>
        </authorList>
    </citation>
    <scope>NUCLEOTIDE SEQUENCE [LARGE SCALE GENOMIC DNA]</scope>
    <source>
        <strain evidence="3">JCM 18392</strain>
    </source>
</reference>
<protein>
    <submittedName>
        <fullName evidence="2">Tetratricopeptide repeat protein</fullName>
    </submittedName>
</protein>
<evidence type="ECO:0000256" key="1">
    <source>
        <dbReference type="PROSITE-ProRule" id="PRU00339"/>
    </source>
</evidence>
<name>A0ABP9DQX2_9GAMM</name>
<dbReference type="InterPro" id="IPR011990">
    <property type="entry name" value="TPR-like_helical_dom_sf"/>
</dbReference>
<sequence>MQQPQQDLILDALRRGAADEALAAATDAVAAEPGDAQAHRLLAMAQRAAHQPEAARASMEQAITLAPDDADLHFARAGLLLDARDLDAAQAALAQSVELDPNQFGAYILQAQLALGRGDLGEAERVARLAARIAPDHPWLAAVEGTIALRRGDADAALAILAKASEQAPDDAQVRYALGFAYLAKQHFAFAEQAFRGVLETTPDATNLHGLIADLLRRQGRYAEAADELAPLLADERQATPGLRRFAGELELMAGRHENALPLLRESLAAQPRDPRTIQALVEAWRRNGDDEQARNTLDAALATTPEVDPLWRARLAFETIGSDEAEDLLARWAAASPDSTALLEAQMAQHVARGRDDDADATAARLVERDPGHGMAESRLVESKLRRDPAAAVAHIQDLIDRSQNEDGKQLLRTWLALAHDRAGNVAEATALWAAINAEQAASRLELPEAIAPREEWPEPGPVPGDARPVAFLVGAPGSMVERVAAVLAGGVTSFRGDRFGQAAPDDAFQNFNTPSRLASGEIDPASVVDGWRAQLPSRGVDDGEVIDWLPFWDNALLVALRDQLPHALLMVALRDPRDMLLEWLAYGAPMSYRIESPVVAAQWLLVQLSHIALLHEQDLIRHRLLRIDEQADDPPALARLLGEALNTTLPEPPAGAFGAQHFAPGRWRAYAEPLAEAFAILTPVARRLGYPED</sequence>
<feature type="repeat" description="TPR" evidence="1">
    <location>
        <begin position="172"/>
        <end position="205"/>
    </location>
</feature>
<dbReference type="Gene3D" id="1.25.40.10">
    <property type="entry name" value="Tetratricopeptide repeat domain"/>
    <property type="match status" value="3"/>
</dbReference>
<comment type="caution">
    <text evidence="2">The sequence shown here is derived from an EMBL/GenBank/DDBJ whole genome shotgun (WGS) entry which is preliminary data.</text>
</comment>
<keyword evidence="3" id="KW-1185">Reference proteome</keyword>
<dbReference type="SUPFAM" id="SSF48452">
    <property type="entry name" value="TPR-like"/>
    <property type="match status" value="2"/>
</dbReference>
<dbReference type="EMBL" id="BAABJY010000001">
    <property type="protein sequence ID" value="GAA4857416.1"/>
    <property type="molecule type" value="Genomic_DNA"/>
</dbReference>
<dbReference type="InterPro" id="IPR019734">
    <property type="entry name" value="TPR_rpt"/>
</dbReference>
<evidence type="ECO:0000313" key="2">
    <source>
        <dbReference type="EMBL" id="GAA4857416.1"/>
    </source>
</evidence>
<dbReference type="PANTHER" id="PTHR12558">
    <property type="entry name" value="CELL DIVISION CYCLE 16,23,27"/>
    <property type="match status" value="1"/>
</dbReference>
<dbReference type="SMART" id="SM00028">
    <property type="entry name" value="TPR"/>
    <property type="match status" value="6"/>
</dbReference>
<accession>A0ABP9DQX2</accession>
<dbReference type="Pfam" id="PF14559">
    <property type="entry name" value="TPR_19"/>
    <property type="match status" value="2"/>
</dbReference>
<evidence type="ECO:0000313" key="3">
    <source>
        <dbReference type="Proteomes" id="UP001501323"/>
    </source>
</evidence>
<dbReference type="Proteomes" id="UP001501323">
    <property type="component" value="Unassembled WGS sequence"/>
</dbReference>
<proteinExistence type="predicted"/>
<dbReference type="PANTHER" id="PTHR12558:SF13">
    <property type="entry name" value="CELL DIVISION CYCLE PROTEIN 27 HOMOLOG"/>
    <property type="match status" value="1"/>
</dbReference>
<dbReference type="PROSITE" id="PS50005">
    <property type="entry name" value="TPR"/>
    <property type="match status" value="1"/>
</dbReference>
<dbReference type="RefSeq" id="WP_345294051.1">
    <property type="nucleotide sequence ID" value="NZ_BAABJY010000001.1"/>
</dbReference>
<keyword evidence="1" id="KW-0802">TPR repeat</keyword>